<feature type="domain" description="MobA-like NTP transferase" evidence="4">
    <location>
        <begin position="1263"/>
        <end position="1424"/>
    </location>
</feature>
<dbReference type="Pfam" id="PF12804">
    <property type="entry name" value="NTP_transf_3"/>
    <property type="match status" value="1"/>
</dbReference>
<feature type="domain" description="Heterokaryon incompatibility" evidence="3">
    <location>
        <begin position="685"/>
        <end position="826"/>
    </location>
</feature>
<comment type="caution">
    <text evidence="5">The sequence shown here is derived from an EMBL/GenBank/DDBJ whole genome shotgun (WGS) entry which is preliminary data.</text>
</comment>
<dbReference type="InterPro" id="IPR010730">
    <property type="entry name" value="HET"/>
</dbReference>
<sequence length="1485" mass="167845">MWLINTQTYRLESFINPPHIYSILSHTWEADEVLFQDMENLPYARGKAGWKKIQMTCEESRQANILHAWIDTCCIDKRSSAELSEAINSMFAWYQQSSVCYVYLSDLVFPCTPVDTTMPDSDEGRQWADAAFSRLQNEMKACRWFTRGWTLQELIAPSQVVFLDQNWNFIGSRAPGSDLRFIKILESLTGIPSSVLEYKADIATIPVAQRMSWAARRETTRVEDIAYCLLGIFDVNMPLLYGEGSKSFFRLQEEIVKNYDDLSLFAWKHDSSSYGIGVLRGCFASSPAEFTYWLNIKMSLKGFESGMEVTSKNVKMDGRILRQQDHPSGIGQGVDCILDLGVRDPDDGNNSLGILLTSSGRSNTYFRFKPYELIKLRPRRTSVYDDDLDNDYPPDVLHWQNEKVLENLEQKAISIRKSISIQETRINGHHQKPIFKIHWHEDVLKVLKSVNGRSTRESIPSFECHPSSASHEDGTLTWVTDFELQIDPQHIVSLVLVTGLQWGPHDDRYPALFERAKLPGQEFWAVLLGEGRAYVISDTEKSADQPPIIKIRGQSNEDNSSLVWQIKRMDHRERGIFVRENLSRRYGDEAGYIHGLYQPRLVRVLSPLDRALPRLYTEIRAPGLLDYTRNLSAMPSNMFHYKPLEHRDSFRLLHLEPSPNHSADLKGSLHHTTLSDCDYNLIEPYTALSYFWGDASQKGTIFLGGSAKDITASLDAALRDLRHKSRVCRIWADALCIDQSNNAEKGPQVAPMGRIYSTAHHTVIHLGKSPLGFDKLFMDLKAQSQNTMHGNTSGLEQVSLTADENGGMRLDLLSKPWFSRVWVFQELVLSTDVWVQCDNLRIRWHHFCEAVDTKNVAAAMLLDTLSDSIAQQNKPRNATPLEDMNSRRYGAFEAPLSTLLSCRRGIGATDPRDIVFGHLGVVSDRDGCDRFIKVDYDRDLARVSVDTARYSLDATGIESLLLHAMNPSPISAPGIPSWCPRWSRPQVPWETIHKVGNRFGVGDDSLYLSFGGTHHILLSEPPVLAISGFEVTRIKATSHTFSSCDDEIGAQDESKAMTLELLQDIRSLTKDEAAILDSCERTRIKYDEQRQKLFRKSFKTWVDAANDREYPMAERRDVQRITNALTHHLQDPETSPLSGKRLSITSSRQCALVAKESQEGDIVAMLANCYKHAVLRPKQVNDVDHLSNSITSAFEQANISDCPQGPMRARFRAVDDDDYDEWISALGYQLRIFTFPAPTELEYSINLEANIELNMKSTSMKPLILAGGKSSRMGSPKHLLPMPDGRPLYQHQIEILRKACPETETIYISLAQDSETDELLQNASKVSYEATPGENSIEIILDLESSQGHESIGPATGLIAAYESDPEAAWLVVACDYPSITADALQDLQSRYRPPVTCFQNQEGFCEPLLGIWSPEAIIHLKENCKAGKLGPSKTVRELGGYTYLPEDSEALLRNVNVKSEWEDALKTLRNEPTDNFMEEPLEVL</sequence>
<keyword evidence="1" id="KW-0342">GTP-binding</keyword>
<reference evidence="5 6" key="1">
    <citation type="submission" date="2020-05" db="EMBL/GenBank/DDBJ databases">
        <title>Identification and distribution of gene clusters putatively required for synthesis of sphingolipid metabolism inhibitors in phylogenetically diverse species of the filamentous fungus Fusarium.</title>
        <authorList>
            <person name="Kim H.-S."/>
            <person name="Busman M."/>
            <person name="Brown D.W."/>
            <person name="Divon H."/>
            <person name="Uhlig S."/>
            <person name="Proctor R.H."/>
        </authorList>
    </citation>
    <scope>NUCLEOTIDE SEQUENCE [LARGE SCALE GENOMIC DNA]</scope>
    <source>
        <strain evidence="5 6">NRRL 25196</strain>
    </source>
</reference>
<name>A0A8H5JMW5_9HYPO</name>
<dbReference type="InterPro" id="IPR029044">
    <property type="entry name" value="Nucleotide-diphossugar_trans"/>
</dbReference>
<dbReference type="Pfam" id="PF06985">
    <property type="entry name" value="HET"/>
    <property type="match status" value="2"/>
</dbReference>
<evidence type="ECO:0000313" key="5">
    <source>
        <dbReference type="EMBL" id="KAF5557702.1"/>
    </source>
</evidence>
<dbReference type="PANTHER" id="PTHR10622:SF12">
    <property type="entry name" value="HET DOMAIN-CONTAINING PROTEIN"/>
    <property type="match status" value="1"/>
</dbReference>
<keyword evidence="2" id="KW-0501">Molybdenum cofactor biosynthesis</keyword>
<proteinExistence type="predicted"/>
<evidence type="ECO:0000259" key="4">
    <source>
        <dbReference type="Pfam" id="PF12804"/>
    </source>
</evidence>
<keyword evidence="1" id="KW-0547">Nucleotide-binding</keyword>
<protein>
    <submittedName>
        <fullName evidence="5">Beta transducin</fullName>
    </submittedName>
</protein>
<dbReference type="GO" id="GO:0005525">
    <property type="term" value="F:GTP binding"/>
    <property type="evidence" value="ECO:0007669"/>
    <property type="project" value="UniProtKB-KW"/>
</dbReference>
<dbReference type="GO" id="GO:0006777">
    <property type="term" value="P:Mo-molybdopterin cofactor biosynthetic process"/>
    <property type="evidence" value="ECO:0007669"/>
    <property type="project" value="UniProtKB-KW"/>
</dbReference>
<dbReference type="Gene3D" id="3.90.550.10">
    <property type="entry name" value="Spore Coat Polysaccharide Biosynthesis Protein SpsA, Chain A"/>
    <property type="match status" value="1"/>
</dbReference>
<gene>
    <name evidence="5" type="ORF">FNAPI_5295</name>
</gene>
<evidence type="ECO:0000313" key="6">
    <source>
        <dbReference type="Proteomes" id="UP000574317"/>
    </source>
</evidence>
<evidence type="ECO:0000256" key="1">
    <source>
        <dbReference type="ARBA" id="ARBA00023134"/>
    </source>
</evidence>
<dbReference type="InterPro" id="IPR013482">
    <property type="entry name" value="Molybde_CF_guanTrfase"/>
</dbReference>
<dbReference type="InterPro" id="IPR025877">
    <property type="entry name" value="MobA-like_NTP_Trfase"/>
</dbReference>
<dbReference type="CDD" id="cd02503">
    <property type="entry name" value="MobA"/>
    <property type="match status" value="1"/>
</dbReference>
<dbReference type="PANTHER" id="PTHR10622">
    <property type="entry name" value="HET DOMAIN-CONTAINING PROTEIN"/>
    <property type="match status" value="1"/>
</dbReference>
<evidence type="ECO:0000256" key="2">
    <source>
        <dbReference type="ARBA" id="ARBA00023150"/>
    </source>
</evidence>
<feature type="domain" description="Heterokaryon incompatibility" evidence="3">
    <location>
        <begin position="21"/>
        <end position="153"/>
    </location>
</feature>
<organism evidence="5 6">
    <name type="scientific">Fusarium napiforme</name>
    <dbReference type="NCBI Taxonomy" id="42672"/>
    <lineage>
        <taxon>Eukaryota</taxon>
        <taxon>Fungi</taxon>
        <taxon>Dikarya</taxon>
        <taxon>Ascomycota</taxon>
        <taxon>Pezizomycotina</taxon>
        <taxon>Sordariomycetes</taxon>
        <taxon>Hypocreomycetidae</taxon>
        <taxon>Hypocreales</taxon>
        <taxon>Nectriaceae</taxon>
        <taxon>Fusarium</taxon>
        <taxon>Fusarium fujikuroi species complex</taxon>
    </lineage>
</organism>
<evidence type="ECO:0000259" key="3">
    <source>
        <dbReference type="Pfam" id="PF06985"/>
    </source>
</evidence>
<accession>A0A8H5JMW5</accession>
<keyword evidence="6" id="KW-1185">Reference proteome</keyword>
<dbReference type="Proteomes" id="UP000574317">
    <property type="component" value="Unassembled WGS sequence"/>
</dbReference>
<dbReference type="GO" id="GO:0016779">
    <property type="term" value="F:nucleotidyltransferase activity"/>
    <property type="evidence" value="ECO:0007669"/>
    <property type="project" value="UniProtKB-ARBA"/>
</dbReference>
<dbReference type="SUPFAM" id="SSF53448">
    <property type="entry name" value="Nucleotide-diphospho-sugar transferases"/>
    <property type="match status" value="1"/>
</dbReference>
<dbReference type="EMBL" id="JAAOAO010000193">
    <property type="protein sequence ID" value="KAF5557702.1"/>
    <property type="molecule type" value="Genomic_DNA"/>
</dbReference>